<dbReference type="Pfam" id="PF09084">
    <property type="entry name" value="NMT1"/>
    <property type="match status" value="1"/>
</dbReference>
<proteinExistence type="predicted"/>
<reference evidence="3 4" key="1">
    <citation type="submission" date="2024-01" db="EMBL/GenBank/DDBJ databases">
        <title>Multi-omics insights into the function and evolution of sodium benzoate biodegradation pathways in Benzoatithermus flavus gen. nov., sp. nov. from hot spring.</title>
        <authorList>
            <person name="Hu C.-J."/>
            <person name="Li W.-J."/>
        </authorList>
    </citation>
    <scope>NUCLEOTIDE SEQUENCE [LARGE SCALE GENOMIC DNA]</scope>
    <source>
        <strain evidence="3 4">SYSU G07066</strain>
    </source>
</reference>
<gene>
    <name evidence="3" type="ORF">U1T56_08105</name>
</gene>
<dbReference type="EMBL" id="JBBLZC010000006">
    <property type="protein sequence ID" value="MEK0083111.1"/>
    <property type="molecule type" value="Genomic_DNA"/>
</dbReference>
<keyword evidence="1" id="KW-0732">Signal</keyword>
<dbReference type="Proteomes" id="UP001375743">
    <property type="component" value="Unassembled WGS sequence"/>
</dbReference>
<evidence type="ECO:0000313" key="3">
    <source>
        <dbReference type="EMBL" id="MEK0083111.1"/>
    </source>
</evidence>
<feature type="domain" description="SsuA/THI5-like" evidence="2">
    <location>
        <begin position="54"/>
        <end position="252"/>
    </location>
</feature>
<dbReference type="PANTHER" id="PTHR30024:SF48">
    <property type="entry name" value="ABC TRANSPORTER SUBSTRATE-BINDING PROTEIN"/>
    <property type="match status" value="1"/>
</dbReference>
<evidence type="ECO:0000313" key="4">
    <source>
        <dbReference type="Proteomes" id="UP001375743"/>
    </source>
</evidence>
<evidence type="ECO:0000259" key="2">
    <source>
        <dbReference type="Pfam" id="PF09084"/>
    </source>
</evidence>
<feature type="chain" id="PRO_5046081911" evidence="1">
    <location>
        <begin position="25"/>
        <end position="328"/>
    </location>
</feature>
<dbReference type="PANTHER" id="PTHR30024">
    <property type="entry name" value="ALIPHATIC SULFONATES-BINDING PROTEIN-RELATED"/>
    <property type="match status" value="1"/>
</dbReference>
<organism evidence="3 4">
    <name type="scientific">Benzoatithermus flavus</name>
    <dbReference type="NCBI Taxonomy" id="3108223"/>
    <lineage>
        <taxon>Bacteria</taxon>
        <taxon>Pseudomonadati</taxon>
        <taxon>Pseudomonadota</taxon>
        <taxon>Alphaproteobacteria</taxon>
        <taxon>Geminicoccales</taxon>
        <taxon>Geminicoccaceae</taxon>
        <taxon>Benzoatithermus</taxon>
    </lineage>
</organism>
<dbReference type="Gene3D" id="3.40.190.10">
    <property type="entry name" value="Periplasmic binding protein-like II"/>
    <property type="match status" value="2"/>
</dbReference>
<keyword evidence="4" id="KW-1185">Reference proteome</keyword>
<dbReference type="InterPro" id="IPR015168">
    <property type="entry name" value="SsuA/THI5"/>
</dbReference>
<dbReference type="RefSeq" id="WP_418158957.1">
    <property type="nucleotide sequence ID" value="NZ_JBBLZC010000006.1"/>
</dbReference>
<dbReference type="SUPFAM" id="SSF53850">
    <property type="entry name" value="Periplasmic binding protein-like II"/>
    <property type="match status" value="1"/>
</dbReference>
<comment type="caution">
    <text evidence="3">The sequence shown here is derived from an EMBL/GenBank/DDBJ whole genome shotgun (WGS) entry which is preliminary data.</text>
</comment>
<accession>A0ABU8XPY9</accession>
<sequence>MWRAARRSVIAALALFAVAGAARAADLGTIRVGVLKFGTVNWELDVIKTHGLDRKEGFTLAVETFGGNDAADVALMGGSVDAIVEDWLFVSRQRAEGVPLTFVPYSSNVGAVMVKEGGGIDSLADLKGKRLGIAGGPLDKGWLLLQAYARSTTGMDLKREVEPVYGAPPLLNEKLKSGELAAVLNYWHFGARLEPEGYKRLIGIGQVQEALGIPASVPQLGYIFQEPWAESHKELVQAFVRASRAAKAIMKSDDQEWQRLKPLTRAENDAQLDAFMRRYREGIVERWGEKERNEAAKLYEVVAGLGGEELVGKSRTLAPGTFWPEVSF</sequence>
<name>A0ABU8XPY9_9PROT</name>
<protein>
    <submittedName>
        <fullName evidence="3">ABC transporter substrate-binding protein</fullName>
    </submittedName>
</protein>
<evidence type="ECO:0000256" key="1">
    <source>
        <dbReference type="SAM" id="SignalP"/>
    </source>
</evidence>
<feature type="signal peptide" evidence="1">
    <location>
        <begin position="1"/>
        <end position="24"/>
    </location>
</feature>